<accession>A0A8C4SI31</accession>
<reference evidence="2" key="1">
    <citation type="submission" date="2021-06" db="EMBL/GenBank/DDBJ databases">
        <authorList>
            <consortium name="Wellcome Sanger Institute Data Sharing"/>
        </authorList>
    </citation>
    <scope>NUCLEOTIDE SEQUENCE [LARGE SCALE GENOMIC DNA]</scope>
</reference>
<feature type="region of interest" description="Disordered" evidence="1">
    <location>
        <begin position="340"/>
        <end position="387"/>
    </location>
</feature>
<gene>
    <name evidence="2" type="primary">ccdc15</name>
</gene>
<proteinExistence type="predicted"/>
<feature type="compositionally biased region" description="Polar residues" evidence="1">
    <location>
        <begin position="197"/>
        <end position="207"/>
    </location>
</feature>
<dbReference type="GO" id="GO:0005813">
    <property type="term" value="C:centrosome"/>
    <property type="evidence" value="ECO:0007669"/>
    <property type="project" value="TreeGrafter"/>
</dbReference>
<dbReference type="GeneTree" id="ENSGT00500000044966"/>
<reference evidence="2" key="2">
    <citation type="submission" date="2025-08" db="UniProtKB">
        <authorList>
            <consortium name="Ensembl"/>
        </authorList>
    </citation>
    <scope>IDENTIFICATION</scope>
</reference>
<name>A0A8C4SI31_ERPCA</name>
<feature type="compositionally biased region" description="Basic and acidic residues" evidence="1">
    <location>
        <begin position="356"/>
        <end position="387"/>
    </location>
</feature>
<evidence type="ECO:0000256" key="1">
    <source>
        <dbReference type="SAM" id="MobiDB-lite"/>
    </source>
</evidence>
<dbReference type="AlphaFoldDB" id="A0A8C4SI31"/>
<evidence type="ECO:0000313" key="2">
    <source>
        <dbReference type="Ensembl" id="ENSECRP00000017090.1"/>
    </source>
</evidence>
<dbReference type="Ensembl" id="ENSECRT00000017418.1">
    <property type="protein sequence ID" value="ENSECRP00000017090.1"/>
    <property type="gene ID" value="ENSECRG00000011380.1"/>
</dbReference>
<sequence length="506" mass="58305">MQAPRASGARIRVVKHKFTQNQPTIPVTRPQTLYKDVKHVLAGRCQVGPPEGTKVEYEAECQEHAGVTAMHTEERLKGRREEMAEHLCHFQEEVRRRVARQYRIRKKLHLKMFTETAESEGRVVQQLCNASQRLSPQKTAQRHHMQSELAICGPSARFVSTRSLIGSDNEADRTTDSDHTKQLSKVLKQARHRLASCQTLPMENSASELPGGVWRVSPTRDKSPGPLLPPTGGGGDDEDDDDVEDYTEEMPLASQHDLPLYMQGLIGSPKQTGRTVNFQDVLVCDRSQQEPLPAGPSLMESISTLPPWADVNQEDIRKQRQAQFLMYRRLFMDIEREQVKEQRRHRDHLQRISSIKQEKERQRRDEERRMQQPKHFEEEYEDPGKTEREVLARLQMEEREARERKEKQKKAQKRESFRFIEALRAMMKEKIEHHNFDLPPLCCCGESFWDSHPDTCANNCVFYKNPKAYAKALQAVLSSCDLWEGGLGHRTCVQKIASASARSPKK</sequence>
<feature type="region of interest" description="Disordered" evidence="1">
    <location>
        <begin position="197"/>
        <end position="243"/>
    </location>
</feature>
<dbReference type="PANTHER" id="PTHR14817:SF2">
    <property type="entry name" value="COILED-COIL DOMAIN-CONTAINING PROTEIN 15"/>
    <property type="match status" value="1"/>
</dbReference>
<evidence type="ECO:0000313" key="3">
    <source>
        <dbReference type="Proteomes" id="UP000694620"/>
    </source>
</evidence>
<dbReference type="Proteomes" id="UP000694620">
    <property type="component" value="Chromosome 9"/>
</dbReference>
<dbReference type="PANTHER" id="PTHR14817">
    <property type="entry name" value="COILED-COIL DOMAIN-CONTAINING PROTEIN 15"/>
    <property type="match status" value="1"/>
</dbReference>
<keyword evidence="3" id="KW-1185">Reference proteome</keyword>
<dbReference type="RefSeq" id="XP_028666274.1">
    <property type="nucleotide sequence ID" value="XM_028810441.2"/>
</dbReference>
<dbReference type="OrthoDB" id="10007210at2759"/>
<dbReference type="CTD" id="80071"/>
<organism evidence="2 3">
    <name type="scientific">Erpetoichthys calabaricus</name>
    <name type="common">Rope fish</name>
    <name type="synonym">Calamoichthys calabaricus</name>
    <dbReference type="NCBI Taxonomy" id="27687"/>
    <lineage>
        <taxon>Eukaryota</taxon>
        <taxon>Metazoa</taxon>
        <taxon>Chordata</taxon>
        <taxon>Craniata</taxon>
        <taxon>Vertebrata</taxon>
        <taxon>Euteleostomi</taxon>
        <taxon>Actinopterygii</taxon>
        <taxon>Polypteriformes</taxon>
        <taxon>Polypteridae</taxon>
        <taxon>Erpetoichthys</taxon>
    </lineage>
</organism>
<dbReference type="GeneID" id="114658278"/>
<dbReference type="InterPro" id="IPR037693">
    <property type="entry name" value="CCDC15"/>
</dbReference>
<protein>
    <submittedName>
        <fullName evidence="2">Coiled-coil domain containing 15</fullName>
    </submittedName>
</protein>
<reference evidence="2" key="3">
    <citation type="submission" date="2025-09" db="UniProtKB">
        <authorList>
            <consortium name="Ensembl"/>
        </authorList>
    </citation>
    <scope>IDENTIFICATION</scope>
</reference>